<keyword evidence="2" id="KW-1185">Reference proteome</keyword>
<dbReference type="AlphaFoldDB" id="A0A2T2NF43"/>
<dbReference type="Proteomes" id="UP000240883">
    <property type="component" value="Unassembled WGS sequence"/>
</dbReference>
<sequence length="133" mass="14086">MERSGTGVRPSFLGYCINTSSHNMIHSIHTAVGVLRRTADSAQHSWRGEAVRSACPRPGSRAARPMAQFAFASVGEPGRERRLEMRVAALGPSPTATHVPIPPWIAGPRHCLHLKNSCAKITGGLVAAPSAAS</sequence>
<organism evidence="1 2">
    <name type="scientific">Corynespora cassiicola Philippines</name>
    <dbReference type="NCBI Taxonomy" id="1448308"/>
    <lineage>
        <taxon>Eukaryota</taxon>
        <taxon>Fungi</taxon>
        <taxon>Dikarya</taxon>
        <taxon>Ascomycota</taxon>
        <taxon>Pezizomycotina</taxon>
        <taxon>Dothideomycetes</taxon>
        <taxon>Pleosporomycetidae</taxon>
        <taxon>Pleosporales</taxon>
        <taxon>Corynesporascaceae</taxon>
        <taxon>Corynespora</taxon>
    </lineage>
</organism>
<evidence type="ECO:0000313" key="1">
    <source>
        <dbReference type="EMBL" id="PSN64051.1"/>
    </source>
</evidence>
<name>A0A2T2NF43_CORCC</name>
<gene>
    <name evidence="1" type="ORF">BS50DRAFT_96726</name>
</gene>
<proteinExistence type="predicted"/>
<protein>
    <submittedName>
        <fullName evidence="1">Uncharacterized protein</fullName>
    </submittedName>
</protein>
<reference evidence="1 2" key="1">
    <citation type="journal article" date="2018" name="Front. Microbiol.">
        <title>Genome-Wide Analysis of Corynespora cassiicola Leaf Fall Disease Putative Effectors.</title>
        <authorList>
            <person name="Lopez D."/>
            <person name="Ribeiro S."/>
            <person name="Label P."/>
            <person name="Fumanal B."/>
            <person name="Venisse J.S."/>
            <person name="Kohler A."/>
            <person name="de Oliveira R.R."/>
            <person name="Labutti K."/>
            <person name="Lipzen A."/>
            <person name="Lail K."/>
            <person name="Bauer D."/>
            <person name="Ohm R.A."/>
            <person name="Barry K.W."/>
            <person name="Spatafora J."/>
            <person name="Grigoriev I.V."/>
            <person name="Martin F.M."/>
            <person name="Pujade-Renaud V."/>
        </authorList>
    </citation>
    <scope>NUCLEOTIDE SEQUENCE [LARGE SCALE GENOMIC DNA]</scope>
    <source>
        <strain evidence="1 2">Philippines</strain>
    </source>
</reference>
<accession>A0A2T2NF43</accession>
<dbReference type="EMBL" id="KZ678139">
    <property type="protein sequence ID" value="PSN64051.1"/>
    <property type="molecule type" value="Genomic_DNA"/>
</dbReference>
<evidence type="ECO:0000313" key="2">
    <source>
        <dbReference type="Proteomes" id="UP000240883"/>
    </source>
</evidence>